<dbReference type="Gene3D" id="3.40.50.1820">
    <property type="entry name" value="alpha/beta hydrolase"/>
    <property type="match status" value="1"/>
</dbReference>
<dbReference type="PANTHER" id="PTHR43689:SF8">
    <property type="entry name" value="ALPHA_BETA-HYDROLASES SUPERFAMILY PROTEIN"/>
    <property type="match status" value="1"/>
</dbReference>
<dbReference type="InterPro" id="IPR029058">
    <property type="entry name" value="AB_hydrolase_fold"/>
</dbReference>
<evidence type="ECO:0000313" key="4">
    <source>
        <dbReference type="EMBL" id="MBS2551510.1"/>
    </source>
</evidence>
<keyword evidence="2" id="KW-0812">Transmembrane</keyword>
<feature type="transmembrane region" description="Helical" evidence="2">
    <location>
        <begin position="42"/>
        <end position="63"/>
    </location>
</feature>
<evidence type="ECO:0000256" key="1">
    <source>
        <dbReference type="SAM" id="MobiDB-lite"/>
    </source>
</evidence>
<dbReference type="PANTHER" id="PTHR43689">
    <property type="entry name" value="HYDROLASE"/>
    <property type="match status" value="1"/>
</dbReference>
<evidence type="ECO:0000256" key="2">
    <source>
        <dbReference type="SAM" id="Phobius"/>
    </source>
</evidence>
<accession>A0ABS5KZL1</accession>
<feature type="region of interest" description="Disordered" evidence="1">
    <location>
        <begin position="1"/>
        <end position="31"/>
    </location>
</feature>
<dbReference type="Pfam" id="PF12697">
    <property type="entry name" value="Abhydrolase_6"/>
    <property type="match status" value="1"/>
</dbReference>
<dbReference type="Proteomes" id="UP000730482">
    <property type="component" value="Unassembled WGS sequence"/>
</dbReference>
<proteinExistence type="predicted"/>
<dbReference type="GO" id="GO:0016787">
    <property type="term" value="F:hydrolase activity"/>
    <property type="evidence" value="ECO:0007669"/>
    <property type="project" value="UniProtKB-KW"/>
</dbReference>
<dbReference type="RefSeq" id="WP_212016158.1">
    <property type="nucleotide sequence ID" value="NZ_JAAFYZ010000142.1"/>
</dbReference>
<organism evidence="4 5">
    <name type="scientific">Catenulispora pinistramenti</name>
    <dbReference type="NCBI Taxonomy" id="2705254"/>
    <lineage>
        <taxon>Bacteria</taxon>
        <taxon>Bacillati</taxon>
        <taxon>Actinomycetota</taxon>
        <taxon>Actinomycetes</taxon>
        <taxon>Catenulisporales</taxon>
        <taxon>Catenulisporaceae</taxon>
        <taxon>Catenulispora</taxon>
    </lineage>
</organism>
<name>A0ABS5KZL1_9ACTN</name>
<keyword evidence="2" id="KW-1133">Transmembrane helix</keyword>
<dbReference type="InterPro" id="IPR000073">
    <property type="entry name" value="AB_hydrolase_1"/>
</dbReference>
<keyword evidence="4" id="KW-0378">Hydrolase</keyword>
<dbReference type="EMBL" id="JAAFYZ010000142">
    <property type="protein sequence ID" value="MBS2551510.1"/>
    <property type="molecule type" value="Genomic_DNA"/>
</dbReference>
<gene>
    <name evidence="4" type="ORF">KGQ19_32045</name>
</gene>
<evidence type="ECO:0000313" key="5">
    <source>
        <dbReference type="Proteomes" id="UP000730482"/>
    </source>
</evidence>
<comment type="caution">
    <text evidence="4">The sequence shown here is derived from an EMBL/GenBank/DDBJ whole genome shotgun (WGS) entry which is preliminary data.</text>
</comment>
<sequence>MAVDESGVESLEPERQHEEPPEPDHALHPPRRPWHRRVLRRLAKAVAVVFVTLTMLSVPYNAYTAGRVVPPPGLTYVEADGIHTRYVEWGTTGSPIVLVHGAFEDSDTWQDLATLLAQHHRVYALDLTGSGYSQRAAPYTTQHMAAQLNGLVAALGIDHPLLVSHSSGAAVAAEAVLETPHTYSGLMFLDGDGLPIPSPPTWILGPLRTSALRLVLRSDWTIRTIYASQCGPACPRLDAAGVEQFRRPLQVAGAEQGLWGTIDDIGGPGLPASRLAQLRQLCLPKAVTFGAQDSMFAANAPETVAANIGAPAPTVIQGAHHLSLISNPAQVAASVEALAARAEPAC</sequence>
<reference evidence="4 5" key="1">
    <citation type="submission" date="2020-02" db="EMBL/GenBank/DDBJ databases">
        <title>Acidophilic actinobacteria isolated from forest soil.</title>
        <authorList>
            <person name="Golinska P."/>
        </authorList>
    </citation>
    <scope>NUCLEOTIDE SEQUENCE [LARGE SCALE GENOMIC DNA]</scope>
    <source>
        <strain evidence="4 5">NL8</strain>
    </source>
</reference>
<protein>
    <submittedName>
        <fullName evidence="4">Alpha/beta hydrolase</fullName>
    </submittedName>
</protein>
<feature type="compositionally biased region" description="Basic and acidic residues" evidence="1">
    <location>
        <begin position="12"/>
        <end position="27"/>
    </location>
</feature>
<feature type="domain" description="AB hydrolase-1" evidence="3">
    <location>
        <begin position="96"/>
        <end position="333"/>
    </location>
</feature>
<keyword evidence="2" id="KW-0472">Membrane</keyword>
<keyword evidence="5" id="KW-1185">Reference proteome</keyword>
<evidence type="ECO:0000259" key="3">
    <source>
        <dbReference type="Pfam" id="PF12697"/>
    </source>
</evidence>
<dbReference type="SUPFAM" id="SSF53474">
    <property type="entry name" value="alpha/beta-Hydrolases"/>
    <property type="match status" value="1"/>
</dbReference>